<name>A0ABV6LQR8_9BACI</name>
<evidence type="ECO:0000256" key="1">
    <source>
        <dbReference type="ARBA" id="ARBA00000073"/>
    </source>
</evidence>
<dbReference type="EC" id="5.4.99.-" evidence="4"/>
<dbReference type="PANTHER" id="PTHR21600:SF35">
    <property type="entry name" value="PSEUDOURIDINE SYNTHASE"/>
    <property type="match status" value="1"/>
</dbReference>
<evidence type="ECO:0000313" key="6">
    <source>
        <dbReference type="EMBL" id="MFC0524757.1"/>
    </source>
</evidence>
<accession>A0ABV6LQR8</accession>
<comment type="similarity">
    <text evidence="2 4">Belongs to the pseudouridine synthase RluA family.</text>
</comment>
<keyword evidence="3" id="KW-0694">RNA-binding</keyword>
<sequence length="294" mass="33638">MKWKIEKQHEGMLVRDYLRYVRAFSRTILVAVKTEGGIFLNGEPIRVRAMLSEGDELHIVFPKEERGVHLEPSYKPIEILYEDEAVLVINKPPYLATIPSVHHLEDTLANRIIAYYEEKGIPYTTHIVTRLDANSSGIVLVAKHRLAHSILSTQQEAKEVQRTYVALVEGKLNQKKGSIIAPIGRKDTSIIERIVREDGQRAVTHYEVMEEQPEYTLVQLKLETGRTHQIRVHLSSIGHPLLGDDLYGGNHKVIERQALHCSSITFSHPFTRENMEVQVEIAEDMRKYTKGLFS</sequence>
<dbReference type="InterPro" id="IPR050188">
    <property type="entry name" value="RluA_PseudoU_synthase"/>
</dbReference>
<keyword evidence="4 6" id="KW-0413">Isomerase</keyword>
<dbReference type="InterPro" id="IPR020103">
    <property type="entry name" value="PsdUridine_synth_cat_dom_sf"/>
</dbReference>
<comment type="catalytic activity">
    <reaction evidence="1 4">
        <text>a uridine in RNA = a pseudouridine in RNA</text>
        <dbReference type="Rhea" id="RHEA:48348"/>
        <dbReference type="Rhea" id="RHEA-COMP:12068"/>
        <dbReference type="Rhea" id="RHEA-COMP:12069"/>
        <dbReference type="ChEBI" id="CHEBI:65314"/>
        <dbReference type="ChEBI" id="CHEBI:65315"/>
    </reaction>
</comment>
<dbReference type="PROSITE" id="PS50889">
    <property type="entry name" value="S4"/>
    <property type="match status" value="1"/>
</dbReference>
<proteinExistence type="inferred from homology"/>
<dbReference type="GO" id="GO:0016853">
    <property type="term" value="F:isomerase activity"/>
    <property type="evidence" value="ECO:0007669"/>
    <property type="project" value="UniProtKB-KW"/>
</dbReference>
<dbReference type="EMBL" id="JBHLTP010000011">
    <property type="protein sequence ID" value="MFC0524757.1"/>
    <property type="molecule type" value="Genomic_DNA"/>
</dbReference>
<dbReference type="NCBIfam" id="TIGR00005">
    <property type="entry name" value="rluA_subfam"/>
    <property type="match status" value="1"/>
</dbReference>
<evidence type="ECO:0000256" key="3">
    <source>
        <dbReference type="PROSITE-ProRule" id="PRU00182"/>
    </source>
</evidence>
<dbReference type="CDD" id="cd02869">
    <property type="entry name" value="PseudoU_synth_RluA_like"/>
    <property type="match status" value="1"/>
</dbReference>
<dbReference type="Pfam" id="PF00849">
    <property type="entry name" value="PseudoU_synth_2"/>
    <property type="match status" value="1"/>
</dbReference>
<dbReference type="RefSeq" id="WP_377349079.1">
    <property type="nucleotide sequence ID" value="NZ_JBHLTP010000011.1"/>
</dbReference>
<evidence type="ECO:0000256" key="2">
    <source>
        <dbReference type="ARBA" id="ARBA00010876"/>
    </source>
</evidence>
<protein>
    <recommendedName>
        <fullName evidence="4">Pseudouridine synthase</fullName>
        <ecNumber evidence="4">5.4.99.-</ecNumber>
    </recommendedName>
</protein>
<evidence type="ECO:0000256" key="4">
    <source>
        <dbReference type="RuleBase" id="RU362028"/>
    </source>
</evidence>
<dbReference type="Proteomes" id="UP001589836">
    <property type="component" value="Unassembled WGS sequence"/>
</dbReference>
<keyword evidence="7" id="KW-1185">Reference proteome</keyword>
<dbReference type="InterPro" id="IPR006145">
    <property type="entry name" value="PsdUridine_synth_RsuA/RluA"/>
</dbReference>
<dbReference type="SUPFAM" id="SSF55120">
    <property type="entry name" value="Pseudouridine synthase"/>
    <property type="match status" value="1"/>
</dbReference>
<evidence type="ECO:0000313" key="7">
    <source>
        <dbReference type="Proteomes" id="UP001589836"/>
    </source>
</evidence>
<comment type="caution">
    <text evidence="6">The sequence shown here is derived from an EMBL/GenBank/DDBJ whole genome shotgun (WGS) entry which is preliminary data.</text>
</comment>
<feature type="domain" description="Pseudouridine synthase RsuA/RluA-like" evidence="5">
    <location>
        <begin position="86"/>
        <end position="236"/>
    </location>
</feature>
<comment type="function">
    <text evidence="4">Responsible for synthesis of pseudouridine from uracil.</text>
</comment>
<gene>
    <name evidence="6" type="ORF">ACFFGV_14360</name>
</gene>
<evidence type="ECO:0000259" key="5">
    <source>
        <dbReference type="Pfam" id="PF00849"/>
    </source>
</evidence>
<dbReference type="Gene3D" id="3.30.2350.10">
    <property type="entry name" value="Pseudouridine synthase"/>
    <property type="match status" value="1"/>
</dbReference>
<reference evidence="6 7" key="1">
    <citation type="submission" date="2024-09" db="EMBL/GenBank/DDBJ databases">
        <authorList>
            <person name="Sun Q."/>
            <person name="Mori K."/>
        </authorList>
    </citation>
    <scope>NUCLEOTIDE SEQUENCE [LARGE SCALE GENOMIC DNA]</scope>
    <source>
        <strain evidence="6 7">NCAIM B.02529</strain>
    </source>
</reference>
<organism evidence="6 7">
    <name type="scientific">Pontibacillus salicampi</name>
    <dbReference type="NCBI Taxonomy" id="1449801"/>
    <lineage>
        <taxon>Bacteria</taxon>
        <taxon>Bacillati</taxon>
        <taxon>Bacillota</taxon>
        <taxon>Bacilli</taxon>
        <taxon>Bacillales</taxon>
        <taxon>Bacillaceae</taxon>
        <taxon>Pontibacillus</taxon>
    </lineage>
</organism>
<dbReference type="InterPro" id="IPR006225">
    <property type="entry name" value="PsdUridine_synth_RluC/D"/>
</dbReference>
<dbReference type="PANTHER" id="PTHR21600">
    <property type="entry name" value="MITOCHONDRIAL RNA PSEUDOURIDINE SYNTHASE"/>
    <property type="match status" value="1"/>
</dbReference>